<evidence type="ECO:0000313" key="4">
    <source>
        <dbReference type="EMBL" id="THH27764.1"/>
    </source>
</evidence>
<evidence type="ECO:0000256" key="2">
    <source>
        <dbReference type="SAM" id="MobiDB-lite"/>
    </source>
</evidence>
<dbReference type="SUPFAM" id="SSF56112">
    <property type="entry name" value="Protein kinase-like (PK-like)"/>
    <property type="match status" value="1"/>
</dbReference>
<dbReference type="PROSITE" id="PS00109">
    <property type="entry name" value="PROTEIN_KINASE_TYR"/>
    <property type="match status" value="1"/>
</dbReference>
<feature type="domain" description="Fungal-type protein kinase" evidence="3">
    <location>
        <begin position="302"/>
        <end position="625"/>
    </location>
</feature>
<name>A0A4S4MP09_9APHY</name>
<dbReference type="OrthoDB" id="2799233at2759"/>
<dbReference type="PANTHER" id="PTHR38248">
    <property type="entry name" value="FUNK1 6"/>
    <property type="match status" value="1"/>
</dbReference>
<reference evidence="4 5" key="1">
    <citation type="submission" date="2019-02" db="EMBL/GenBank/DDBJ databases">
        <title>Genome sequencing of the rare red list fungi Antrodiella citrinella (Flaviporus citrinellus).</title>
        <authorList>
            <person name="Buettner E."/>
            <person name="Kellner H."/>
        </authorList>
    </citation>
    <scope>NUCLEOTIDE SEQUENCE [LARGE SCALE GENOMIC DNA]</scope>
    <source>
        <strain evidence="4 5">DSM 108506</strain>
    </source>
</reference>
<dbReference type="AlphaFoldDB" id="A0A4S4MP09"/>
<keyword evidence="5" id="KW-1185">Reference proteome</keyword>
<dbReference type="Gene3D" id="1.10.510.10">
    <property type="entry name" value="Transferase(Phosphotransferase) domain 1"/>
    <property type="match status" value="1"/>
</dbReference>
<feature type="domain" description="Fungal-type protein kinase" evidence="3">
    <location>
        <begin position="674"/>
        <end position="718"/>
    </location>
</feature>
<dbReference type="Proteomes" id="UP000308730">
    <property type="component" value="Unassembled WGS sequence"/>
</dbReference>
<dbReference type="GO" id="GO:0004672">
    <property type="term" value="F:protein kinase activity"/>
    <property type="evidence" value="ECO:0007669"/>
    <property type="project" value="InterPro"/>
</dbReference>
<keyword evidence="1" id="KW-0175">Coiled coil</keyword>
<dbReference type="InterPro" id="IPR008266">
    <property type="entry name" value="Tyr_kinase_AS"/>
</dbReference>
<comment type="caution">
    <text evidence="4">The sequence shown here is derived from an EMBL/GenBank/DDBJ whole genome shotgun (WGS) entry which is preliminary data.</text>
</comment>
<evidence type="ECO:0000256" key="1">
    <source>
        <dbReference type="SAM" id="Coils"/>
    </source>
</evidence>
<feature type="region of interest" description="Disordered" evidence="2">
    <location>
        <begin position="388"/>
        <end position="408"/>
    </location>
</feature>
<accession>A0A4S4MP09</accession>
<protein>
    <recommendedName>
        <fullName evidence="3">Fungal-type protein kinase domain-containing protein</fullName>
    </recommendedName>
</protein>
<organism evidence="4 5">
    <name type="scientific">Antrodiella citrinella</name>
    <dbReference type="NCBI Taxonomy" id="2447956"/>
    <lineage>
        <taxon>Eukaryota</taxon>
        <taxon>Fungi</taxon>
        <taxon>Dikarya</taxon>
        <taxon>Basidiomycota</taxon>
        <taxon>Agaricomycotina</taxon>
        <taxon>Agaricomycetes</taxon>
        <taxon>Polyporales</taxon>
        <taxon>Steccherinaceae</taxon>
        <taxon>Antrodiella</taxon>
    </lineage>
</organism>
<dbReference type="InterPro" id="IPR011009">
    <property type="entry name" value="Kinase-like_dom_sf"/>
</dbReference>
<proteinExistence type="predicted"/>
<evidence type="ECO:0000259" key="3">
    <source>
        <dbReference type="Pfam" id="PF17667"/>
    </source>
</evidence>
<dbReference type="EMBL" id="SGPM01000227">
    <property type="protein sequence ID" value="THH27764.1"/>
    <property type="molecule type" value="Genomic_DNA"/>
</dbReference>
<dbReference type="InterPro" id="IPR040976">
    <property type="entry name" value="Pkinase_fungal"/>
</dbReference>
<evidence type="ECO:0000313" key="5">
    <source>
        <dbReference type="Proteomes" id="UP000308730"/>
    </source>
</evidence>
<dbReference type="Pfam" id="PF17667">
    <property type="entry name" value="Pkinase_fungal"/>
    <property type="match status" value="2"/>
</dbReference>
<dbReference type="PANTHER" id="PTHR38248:SF2">
    <property type="entry name" value="FUNK1 11"/>
    <property type="match status" value="1"/>
</dbReference>
<sequence>MKIPHPTLETLSEHVPLSLPTRLAHDVPAAANFDRRFTTDQRLPYVLSMDSLPMNSSRNTPSSASIEQHLKTFLVDKHDENYPIIDFVKSVWGFSPEDIPDRDDGYSLNTAACAHYQIGAYHYDEHGERRDFEVNPPPKAKEHDSYNPLMDIILDLEDQVQEGLAYEDGVRRAELVNMRDRVLDGEFAEMKPDLGWTWTKGKTQSWGLTAVCGEVLKTSTKYYETNGNIDLKKLQPTFTAQEIEETPAPATSEDNTDDAPAGRKRKHRSASAGSQGVRAPKRRRSVAQGQASSSAQPVTTLVSKKRVQTLKYLNELGSHGIRSYATGVLIRNRQMNLWYMDRMGVVESCSFDFMDEPHFLLLVVAAITTAPLSKVGFFPMLRFPHTMSDSEDRSSGGSSDDEEPFESQQFSDHFQNGTLELPPASDTNLNKHSGLIFDLDIGRRRIVNTHGTVGRATIVVPILARSEVAKTHCGKDKLVCKISWHFRVKEGEDVPTEDGCVRAARVALASHSNLKHVVDMKFSVSRTMEEMELPRAFMHDLRDINIRDCRVLILKAYLPLKMVNSPEELKKVFVDAIRGHNTVYNLAHILHRDVSASNIMFHRPDGKSVVGVMCDWDQATPVSQTGSPSEIDGIYQDMFTSRISPKDLQRYGFPAAAQPTSPTTFDSPLAAHSAQGKVPRYRSGTGPFIAIDILSYHNVPIHLYRHDLESFFWVLIWVLASLDPETHELGWIRSWLDTELPKIGAKKKEFLMDTGVSDEVLASSDETYMSYFKDWVRELKRQVYAVQKKHQEFQTEYFEDWRATKDAGKDKQQKKYEKAVRELVEAREKIMTYESFMECLDEDP</sequence>
<feature type="compositionally biased region" description="Low complexity" evidence="2">
    <location>
        <begin position="286"/>
        <end position="296"/>
    </location>
</feature>
<feature type="coiled-coil region" evidence="1">
    <location>
        <begin position="776"/>
        <end position="829"/>
    </location>
</feature>
<feature type="region of interest" description="Disordered" evidence="2">
    <location>
        <begin position="244"/>
        <end position="300"/>
    </location>
</feature>
<gene>
    <name evidence="4" type="ORF">EUX98_g6424</name>
</gene>